<keyword evidence="2" id="KW-1185">Reference proteome</keyword>
<gene>
    <name evidence="1" type="ORF">MA16_Dca027479</name>
</gene>
<sequence>MVNKNSEAVTRESIWRPMEVVKNSLVEVIDLQIGKNIEDLETEKTQIQNTLTNSAMENNDTNCMTIQPSNIVSVNKFNILDGLVEEGVIVFSGVVETNMTERLNGLSKET</sequence>
<accession>A0A2I0VBG7</accession>
<evidence type="ECO:0000313" key="2">
    <source>
        <dbReference type="Proteomes" id="UP000233837"/>
    </source>
</evidence>
<dbReference type="EMBL" id="KZ503887">
    <property type="protein sequence ID" value="PKU60758.1"/>
    <property type="molecule type" value="Genomic_DNA"/>
</dbReference>
<evidence type="ECO:0000313" key="1">
    <source>
        <dbReference type="EMBL" id="PKU60758.1"/>
    </source>
</evidence>
<proteinExistence type="predicted"/>
<reference evidence="1 2" key="1">
    <citation type="journal article" date="2016" name="Sci. Rep.">
        <title>The Dendrobium catenatum Lindl. genome sequence provides insights into polysaccharide synthase, floral development and adaptive evolution.</title>
        <authorList>
            <person name="Zhang G.Q."/>
            <person name="Xu Q."/>
            <person name="Bian C."/>
            <person name="Tsai W.C."/>
            <person name="Yeh C.M."/>
            <person name="Liu K.W."/>
            <person name="Yoshida K."/>
            <person name="Zhang L.S."/>
            <person name="Chang S.B."/>
            <person name="Chen F."/>
            <person name="Shi Y."/>
            <person name="Su Y.Y."/>
            <person name="Zhang Y.Q."/>
            <person name="Chen L.J."/>
            <person name="Yin Y."/>
            <person name="Lin M."/>
            <person name="Huang H."/>
            <person name="Deng H."/>
            <person name="Wang Z.W."/>
            <person name="Zhu S.L."/>
            <person name="Zhao X."/>
            <person name="Deng C."/>
            <person name="Niu S.C."/>
            <person name="Huang J."/>
            <person name="Wang M."/>
            <person name="Liu G.H."/>
            <person name="Yang H.J."/>
            <person name="Xiao X.J."/>
            <person name="Hsiao Y.Y."/>
            <person name="Wu W.L."/>
            <person name="Chen Y.Y."/>
            <person name="Mitsuda N."/>
            <person name="Ohme-Takagi M."/>
            <person name="Luo Y.B."/>
            <person name="Van de Peer Y."/>
            <person name="Liu Z.J."/>
        </authorList>
    </citation>
    <scope>NUCLEOTIDE SEQUENCE [LARGE SCALE GENOMIC DNA]</scope>
    <source>
        <tissue evidence="1">The whole plant</tissue>
    </source>
</reference>
<dbReference type="AlphaFoldDB" id="A0A2I0VBG7"/>
<organism evidence="1 2">
    <name type="scientific">Dendrobium catenatum</name>
    <dbReference type="NCBI Taxonomy" id="906689"/>
    <lineage>
        <taxon>Eukaryota</taxon>
        <taxon>Viridiplantae</taxon>
        <taxon>Streptophyta</taxon>
        <taxon>Embryophyta</taxon>
        <taxon>Tracheophyta</taxon>
        <taxon>Spermatophyta</taxon>
        <taxon>Magnoliopsida</taxon>
        <taxon>Liliopsida</taxon>
        <taxon>Asparagales</taxon>
        <taxon>Orchidaceae</taxon>
        <taxon>Epidendroideae</taxon>
        <taxon>Malaxideae</taxon>
        <taxon>Dendrobiinae</taxon>
        <taxon>Dendrobium</taxon>
    </lineage>
</organism>
<dbReference type="Proteomes" id="UP000233837">
    <property type="component" value="Unassembled WGS sequence"/>
</dbReference>
<reference evidence="1 2" key="2">
    <citation type="journal article" date="2017" name="Nature">
        <title>The Apostasia genome and the evolution of orchids.</title>
        <authorList>
            <person name="Zhang G.Q."/>
            <person name="Liu K.W."/>
            <person name="Li Z."/>
            <person name="Lohaus R."/>
            <person name="Hsiao Y.Y."/>
            <person name="Niu S.C."/>
            <person name="Wang J.Y."/>
            <person name="Lin Y.C."/>
            <person name="Xu Q."/>
            <person name="Chen L.J."/>
            <person name="Yoshida K."/>
            <person name="Fujiwara S."/>
            <person name="Wang Z.W."/>
            <person name="Zhang Y.Q."/>
            <person name="Mitsuda N."/>
            <person name="Wang M."/>
            <person name="Liu G.H."/>
            <person name="Pecoraro L."/>
            <person name="Huang H.X."/>
            <person name="Xiao X.J."/>
            <person name="Lin M."/>
            <person name="Wu X.Y."/>
            <person name="Wu W.L."/>
            <person name="Chen Y.Y."/>
            <person name="Chang S.B."/>
            <person name="Sakamoto S."/>
            <person name="Ohme-Takagi M."/>
            <person name="Yagi M."/>
            <person name="Zeng S.J."/>
            <person name="Shen C.Y."/>
            <person name="Yeh C.M."/>
            <person name="Luo Y.B."/>
            <person name="Tsai W.C."/>
            <person name="Van de Peer Y."/>
            <person name="Liu Z.J."/>
        </authorList>
    </citation>
    <scope>NUCLEOTIDE SEQUENCE [LARGE SCALE GENOMIC DNA]</scope>
    <source>
        <tissue evidence="1">The whole plant</tissue>
    </source>
</reference>
<protein>
    <submittedName>
        <fullName evidence="1">Uncharacterized protein</fullName>
    </submittedName>
</protein>
<name>A0A2I0VBG7_9ASPA</name>